<dbReference type="EMBL" id="CP053021">
    <property type="protein sequence ID" value="QJR02270.1"/>
    <property type="molecule type" value="Genomic_DNA"/>
</dbReference>
<accession>A0A6M4G5S8</accession>
<proteinExistence type="predicted"/>
<evidence type="ECO:0000313" key="2">
    <source>
        <dbReference type="Proteomes" id="UP000502611"/>
    </source>
</evidence>
<dbReference type="Proteomes" id="UP000502611">
    <property type="component" value="Chromosome"/>
</dbReference>
<evidence type="ECO:0000313" key="1">
    <source>
        <dbReference type="EMBL" id="QJR02270.1"/>
    </source>
</evidence>
<organism evidence="1 2">
    <name type="scientific">Sphingobium yanoikuyae</name>
    <name type="common">Sphingomonas yanoikuyae</name>
    <dbReference type="NCBI Taxonomy" id="13690"/>
    <lineage>
        <taxon>Bacteria</taxon>
        <taxon>Pseudomonadati</taxon>
        <taxon>Pseudomonadota</taxon>
        <taxon>Alphaproteobacteria</taxon>
        <taxon>Sphingomonadales</taxon>
        <taxon>Sphingomonadaceae</taxon>
        <taxon>Sphingobium</taxon>
    </lineage>
</organism>
<reference evidence="1 2" key="1">
    <citation type="submission" date="2020-04" db="EMBL/GenBank/DDBJ databases">
        <title>The Whole Genome Analysis of High salt-tolerant Sphingobium yanoikuyae YC-XJ2 with Aryl organophosphorus flame retardants (aryl-OPFRs)-degrading capacity and characteristics of Related phosphotriesterase.</title>
        <authorList>
            <person name="Li X."/>
        </authorList>
    </citation>
    <scope>NUCLEOTIDE SEQUENCE [LARGE SCALE GENOMIC DNA]</scope>
    <source>
        <strain evidence="1 2">YC-XJ2</strain>
    </source>
</reference>
<dbReference type="AlphaFoldDB" id="A0A6M4G5S8"/>
<dbReference type="RefSeq" id="WP_169860770.1">
    <property type="nucleotide sequence ID" value="NZ_CP053021.1"/>
</dbReference>
<sequence>MTPFPMVVRPLDGESAISLISRLSAVNGFVLSKLFKAIGEHSGPDYWAEEAWRRLAEMIGLDLSHLDIVRKRNAGIATCHNAVMLFGHPFKPHLLISTEK</sequence>
<protein>
    <submittedName>
        <fullName evidence="1">Uncharacterized protein</fullName>
    </submittedName>
</protein>
<name>A0A6M4G5S8_SPHYA</name>
<gene>
    <name evidence="1" type="ORF">HH800_08760</name>
</gene>